<feature type="transmembrane region" description="Helical" evidence="6">
    <location>
        <begin position="55"/>
        <end position="75"/>
    </location>
</feature>
<dbReference type="PANTHER" id="PTHR31632:SF2">
    <property type="entry name" value="PLASMA MEMBRANE IRON PERMEASE"/>
    <property type="match status" value="1"/>
</dbReference>
<sequence length="293" mass="31300">MPDPERGFARGSRWGERMAASVLITLREGLEAALIVGIILAYLAKTGNRDKFGIVWLGTGLAIVMSLIVGAGIFLSAGELKGRAEAMFEGTAMLTAAGVLTYMIFWMRRQAISIRVHLQAQVNTALQTGSLGALAVLAFVAVGREGVETALFMFAAARTATPTTATVGGLLGLLVASVLGYLLYRGTYRLNLRAFFNVTSILLLLFAAGLLAHGTHEFHEAAVIPPIIAHVWDTNSVLHEASSLGSLLRAVLGYDANPSLVEVLVYASYLLVVGWVYFRPPTAKELAPERAKA</sequence>
<feature type="transmembrane region" description="Helical" evidence="6">
    <location>
        <begin position="20"/>
        <end position="43"/>
    </location>
</feature>
<comment type="caution">
    <text evidence="7">The sequence shown here is derived from an EMBL/GenBank/DDBJ whole genome shotgun (WGS) entry which is preliminary data.</text>
</comment>
<feature type="transmembrane region" description="Helical" evidence="6">
    <location>
        <begin position="87"/>
        <end position="105"/>
    </location>
</feature>
<evidence type="ECO:0000256" key="1">
    <source>
        <dbReference type="ARBA" id="ARBA00004141"/>
    </source>
</evidence>
<dbReference type="Pfam" id="PF03239">
    <property type="entry name" value="FTR1"/>
    <property type="match status" value="1"/>
</dbReference>
<reference evidence="7 8" key="1">
    <citation type="journal article" date="2019" name="Nat. Microbiol.">
        <title>Mediterranean grassland soil C-N compound turnover is dependent on rainfall and depth, and is mediated by genomically divergent microorganisms.</title>
        <authorList>
            <person name="Diamond S."/>
            <person name="Andeer P.F."/>
            <person name="Li Z."/>
            <person name="Crits-Christoph A."/>
            <person name="Burstein D."/>
            <person name="Anantharaman K."/>
            <person name="Lane K.R."/>
            <person name="Thomas B.C."/>
            <person name="Pan C."/>
            <person name="Northen T.R."/>
            <person name="Banfield J.F."/>
        </authorList>
    </citation>
    <scope>NUCLEOTIDE SEQUENCE [LARGE SCALE GENOMIC DNA]</scope>
    <source>
        <strain evidence="7">NP_8</strain>
    </source>
</reference>
<comment type="subcellular location">
    <subcellularLocation>
        <location evidence="1">Membrane</location>
        <topology evidence="1">Multi-pass membrane protein</topology>
    </subcellularLocation>
</comment>
<evidence type="ECO:0000313" key="8">
    <source>
        <dbReference type="Proteomes" id="UP000318834"/>
    </source>
</evidence>
<comment type="similarity">
    <text evidence="2">Belongs to the oxidase-dependent Fe transporter (OFeT) (TC 9.A.10.1) family.</text>
</comment>
<accession>A0A537INK1</accession>
<dbReference type="Proteomes" id="UP000318834">
    <property type="component" value="Unassembled WGS sequence"/>
</dbReference>
<dbReference type="GO" id="GO:0033573">
    <property type="term" value="C:high-affinity iron permease complex"/>
    <property type="evidence" value="ECO:0007669"/>
    <property type="project" value="InterPro"/>
</dbReference>
<organism evidence="7 8">
    <name type="scientific">Candidatus Segetimicrobium genomatis</name>
    <dbReference type="NCBI Taxonomy" id="2569760"/>
    <lineage>
        <taxon>Bacteria</taxon>
        <taxon>Bacillati</taxon>
        <taxon>Candidatus Sysuimicrobiota</taxon>
        <taxon>Candidatus Sysuimicrobiia</taxon>
        <taxon>Candidatus Sysuimicrobiales</taxon>
        <taxon>Candidatus Segetimicrobiaceae</taxon>
        <taxon>Candidatus Segetimicrobium</taxon>
    </lineage>
</organism>
<feature type="transmembrane region" description="Helical" evidence="6">
    <location>
        <begin position="125"/>
        <end position="143"/>
    </location>
</feature>
<dbReference type="GO" id="GO:0015093">
    <property type="term" value="F:ferrous iron transmembrane transporter activity"/>
    <property type="evidence" value="ECO:0007669"/>
    <property type="project" value="TreeGrafter"/>
</dbReference>
<evidence type="ECO:0000256" key="4">
    <source>
        <dbReference type="ARBA" id="ARBA00022989"/>
    </source>
</evidence>
<dbReference type="InterPro" id="IPR004923">
    <property type="entry name" value="FTR1/Fip1/EfeU"/>
</dbReference>
<gene>
    <name evidence="7" type="ORF">E6H05_10585</name>
</gene>
<feature type="transmembrane region" description="Helical" evidence="6">
    <location>
        <begin position="163"/>
        <end position="182"/>
    </location>
</feature>
<dbReference type="PANTHER" id="PTHR31632">
    <property type="entry name" value="IRON TRANSPORTER FTH1"/>
    <property type="match status" value="1"/>
</dbReference>
<name>A0A537INK1_9BACT</name>
<keyword evidence="3 6" id="KW-0812">Transmembrane</keyword>
<evidence type="ECO:0000313" key="7">
    <source>
        <dbReference type="EMBL" id="TMI72874.1"/>
    </source>
</evidence>
<keyword evidence="4 6" id="KW-1133">Transmembrane helix</keyword>
<dbReference type="NCBIfam" id="NF041756">
    <property type="entry name" value="EfeU"/>
    <property type="match status" value="1"/>
</dbReference>
<evidence type="ECO:0000256" key="2">
    <source>
        <dbReference type="ARBA" id="ARBA00008333"/>
    </source>
</evidence>
<proteinExistence type="inferred from homology"/>
<protein>
    <recommendedName>
        <fullName evidence="9">Iron transporter</fullName>
    </recommendedName>
</protein>
<feature type="transmembrane region" description="Helical" evidence="6">
    <location>
        <begin position="194"/>
        <end position="212"/>
    </location>
</feature>
<evidence type="ECO:0000256" key="6">
    <source>
        <dbReference type="SAM" id="Phobius"/>
    </source>
</evidence>
<dbReference type="AlphaFoldDB" id="A0A537INK1"/>
<dbReference type="EMBL" id="VBAP01000078">
    <property type="protein sequence ID" value="TMI72874.1"/>
    <property type="molecule type" value="Genomic_DNA"/>
</dbReference>
<evidence type="ECO:0000256" key="5">
    <source>
        <dbReference type="ARBA" id="ARBA00023136"/>
    </source>
</evidence>
<evidence type="ECO:0008006" key="9">
    <source>
        <dbReference type="Google" id="ProtNLM"/>
    </source>
</evidence>
<feature type="transmembrane region" description="Helical" evidence="6">
    <location>
        <begin position="259"/>
        <end position="278"/>
    </location>
</feature>
<keyword evidence="5 6" id="KW-0472">Membrane</keyword>
<evidence type="ECO:0000256" key="3">
    <source>
        <dbReference type="ARBA" id="ARBA00022692"/>
    </source>
</evidence>